<organism evidence="1 2">
    <name type="scientific">Actinokineospora fastidiosa</name>
    <dbReference type="NCBI Taxonomy" id="1816"/>
    <lineage>
        <taxon>Bacteria</taxon>
        <taxon>Bacillati</taxon>
        <taxon>Actinomycetota</taxon>
        <taxon>Actinomycetes</taxon>
        <taxon>Pseudonocardiales</taxon>
        <taxon>Pseudonocardiaceae</taxon>
        <taxon>Actinokineospora</taxon>
    </lineage>
</organism>
<proteinExistence type="predicted"/>
<protein>
    <submittedName>
        <fullName evidence="1">Uncharacterized protein</fullName>
    </submittedName>
</protein>
<gene>
    <name evidence="1" type="ORF">GCM10010171_02080</name>
</gene>
<dbReference type="Proteomes" id="UP000660680">
    <property type="component" value="Unassembled WGS sequence"/>
</dbReference>
<evidence type="ECO:0000313" key="2">
    <source>
        <dbReference type="Proteomes" id="UP000660680"/>
    </source>
</evidence>
<dbReference type="EMBL" id="BMRB01000001">
    <property type="protein sequence ID" value="GGS13825.1"/>
    <property type="molecule type" value="Genomic_DNA"/>
</dbReference>
<reference evidence="1" key="2">
    <citation type="submission" date="2020-09" db="EMBL/GenBank/DDBJ databases">
        <authorList>
            <person name="Sun Q."/>
            <person name="Ohkuma M."/>
        </authorList>
    </citation>
    <scope>NUCLEOTIDE SEQUENCE</scope>
    <source>
        <strain evidence="1">JCM 3276</strain>
    </source>
</reference>
<sequence>MVVVGGAVVGAASCGDAVLVPQAASTATVAAPSKACRMRMSAPRLPGEMVSSTKTAPWQAELSAAINPLWDYRFAGLLAVGETAGVHAGGDVVSGVTDGASVRMGVGSTVVGGAVTVERGDGDSDVLGGGVGATVVPGGLEEGGVGRGWVVAGGVEGGVVPGTASWLSEPLVPQAVSAATTAVPSTTCRTRIGQLPWLGDRVSPTWYETRRPPGCRSCAFCCPRYSYGRGGNSS</sequence>
<comment type="caution">
    <text evidence="1">The sequence shown here is derived from an EMBL/GenBank/DDBJ whole genome shotgun (WGS) entry which is preliminary data.</text>
</comment>
<dbReference type="AlphaFoldDB" id="A0A918L6Y5"/>
<evidence type="ECO:0000313" key="1">
    <source>
        <dbReference type="EMBL" id="GGS13825.1"/>
    </source>
</evidence>
<reference evidence="1" key="1">
    <citation type="journal article" date="2014" name="Int. J. Syst. Evol. Microbiol.">
        <title>Complete genome sequence of Corynebacterium casei LMG S-19264T (=DSM 44701T), isolated from a smear-ripened cheese.</title>
        <authorList>
            <consortium name="US DOE Joint Genome Institute (JGI-PGF)"/>
            <person name="Walter F."/>
            <person name="Albersmeier A."/>
            <person name="Kalinowski J."/>
            <person name="Ruckert C."/>
        </authorList>
    </citation>
    <scope>NUCLEOTIDE SEQUENCE</scope>
    <source>
        <strain evidence="1">JCM 3276</strain>
    </source>
</reference>
<accession>A0A918L6Y5</accession>
<name>A0A918L6Y5_9PSEU</name>
<keyword evidence="2" id="KW-1185">Reference proteome</keyword>